<dbReference type="Pfam" id="PF06995">
    <property type="entry name" value="Phage_P2_GpU"/>
    <property type="match status" value="1"/>
</dbReference>
<accession>A0A7X0VE09</accession>
<gene>
    <name evidence="1" type="ORF">H7C19_07390</name>
</gene>
<evidence type="ECO:0000313" key="2">
    <source>
        <dbReference type="Proteomes" id="UP000547209"/>
    </source>
</evidence>
<proteinExistence type="predicted"/>
<dbReference type="RefSeq" id="WP_185141952.1">
    <property type="nucleotide sequence ID" value="NZ_JACJVP010000008.1"/>
</dbReference>
<sequence length="132" mass="14408">MNKLGSLGPVVFIVSEGATRTIDDFQRSAGGRWAQHDIIGQKSKKQWLGPGADTVTFSVLFDVRFGLHPRKEIDQLTELERAGKALPLVLGRKGIGVGLWVITSMTQAWNTLDGDGNVLSATVNLTLEEYVK</sequence>
<evidence type="ECO:0000313" key="1">
    <source>
        <dbReference type="EMBL" id="MBB6670510.1"/>
    </source>
</evidence>
<keyword evidence="2" id="KW-1185">Reference proteome</keyword>
<comment type="caution">
    <text evidence="1">The sequence shown here is derived from an EMBL/GenBank/DDBJ whole genome shotgun (WGS) entry which is preliminary data.</text>
</comment>
<dbReference type="EMBL" id="JACJVP010000008">
    <property type="protein sequence ID" value="MBB6670510.1"/>
    <property type="molecule type" value="Genomic_DNA"/>
</dbReference>
<organism evidence="1 2">
    <name type="scientific">Cohnella nanjingensis</name>
    <dbReference type="NCBI Taxonomy" id="1387779"/>
    <lineage>
        <taxon>Bacteria</taxon>
        <taxon>Bacillati</taxon>
        <taxon>Bacillota</taxon>
        <taxon>Bacilli</taxon>
        <taxon>Bacillales</taxon>
        <taxon>Paenibacillaceae</taxon>
        <taxon>Cohnella</taxon>
    </lineage>
</organism>
<name>A0A7X0VE09_9BACL</name>
<protein>
    <submittedName>
        <fullName evidence="1">Phage tail protein</fullName>
    </submittedName>
</protein>
<dbReference type="InterPro" id="IPR009734">
    <property type="entry name" value="Myoviridae_GpU"/>
</dbReference>
<dbReference type="AlphaFoldDB" id="A0A7X0VE09"/>
<dbReference type="Proteomes" id="UP000547209">
    <property type="component" value="Unassembled WGS sequence"/>
</dbReference>
<reference evidence="1 2" key="1">
    <citation type="submission" date="2020-08" db="EMBL/GenBank/DDBJ databases">
        <title>Cohnella phylogeny.</title>
        <authorList>
            <person name="Dunlap C."/>
        </authorList>
    </citation>
    <scope>NUCLEOTIDE SEQUENCE [LARGE SCALE GENOMIC DNA]</scope>
    <source>
        <strain evidence="1 2">DSM 28246</strain>
    </source>
</reference>